<gene>
    <name evidence="2" type="ORF">OS493_004754</name>
</gene>
<name>A0A9W9ZGP7_9CNID</name>
<dbReference type="AlphaFoldDB" id="A0A9W9ZGP7"/>
<evidence type="ECO:0000313" key="3">
    <source>
        <dbReference type="Proteomes" id="UP001163046"/>
    </source>
</evidence>
<accession>A0A9W9ZGP7</accession>
<evidence type="ECO:0000256" key="1">
    <source>
        <dbReference type="SAM" id="MobiDB-lite"/>
    </source>
</evidence>
<sequence length="152" mass="17470">METSQNGNSPKWLQTGLINRVFVTMPPVAERISKVIYRPCDLNSRDQRYIHRKRTSFTKYFRSICPRESNLSGLSQNKLYMPFGNGIKQNYNLAYRSQNKNREHFLRLPFPLRLDQSLNATAFKAKSNPLSSSVDKTSCKHDSNSSSSMSVT</sequence>
<proteinExistence type="predicted"/>
<reference evidence="2" key="1">
    <citation type="submission" date="2023-01" db="EMBL/GenBank/DDBJ databases">
        <title>Genome assembly of the deep-sea coral Lophelia pertusa.</title>
        <authorList>
            <person name="Herrera S."/>
            <person name="Cordes E."/>
        </authorList>
    </citation>
    <scope>NUCLEOTIDE SEQUENCE</scope>
    <source>
        <strain evidence="2">USNM1676648</strain>
        <tissue evidence="2">Polyp</tissue>
    </source>
</reference>
<organism evidence="2 3">
    <name type="scientific">Desmophyllum pertusum</name>
    <dbReference type="NCBI Taxonomy" id="174260"/>
    <lineage>
        <taxon>Eukaryota</taxon>
        <taxon>Metazoa</taxon>
        <taxon>Cnidaria</taxon>
        <taxon>Anthozoa</taxon>
        <taxon>Hexacorallia</taxon>
        <taxon>Scleractinia</taxon>
        <taxon>Caryophylliina</taxon>
        <taxon>Caryophylliidae</taxon>
        <taxon>Desmophyllum</taxon>
    </lineage>
</organism>
<keyword evidence="3" id="KW-1185">Reference proteome</keyword>
<protein>
    <submittedName>
        <fullName evidence="2">Uncharacterized protein</fullName>
    </submittedName>
</protein>
<dbReference type="EMBL" id="MU826351">
    <property type="protein sequence ID" value="KAJ7381155.1"/>
    <property type="molecule type" value="Genomic_DNA"/>
</dbReference>
<feature type="region of interest" description="Disordered" evidence="1">
    <location>
        <begin position="128"/>
        <end position="152"/>
    </location>
</feature>
<evidence type="ECO:0000313" key="2">
    <source>
        <dbReference type="EMBL" id="KAJ7381155.1"/>
    </source>
</evidence>
<comment type="caution">
    <text evidence="2">The sequence shown here is derived from an EMBL/GenBank/DDBJ whole genome shotgun (WGS) entry which is preliminary data.</text>
</comment>
<dbReference type="Proteomes" id="UP001163046">
    <property type="component" value="Unassembled WGS sequence"/>
</dbReference>